<accession>A0A922L3W5</accession>
<evidence type="ECO:0000259" key="2">
    <source>
        <dbReference type="Pfam" id="PF00294"/>
    </source>
</evidence>
<dbReference type="SUPFAM" id="SSF53613">
    <property type="entry name" value="Ribokinase-like"/>
    <property type="match status" value="1"/>
</dbReference>
<keyword evidence="1" id="KW-0479">Metal-binding</keyword>
<evidence type="ECO:0000313" key="4">
    <source>
        <dbReference type="Proteomes" id="UP000790347"/>
    </source>
</evidence>
<dbReference type="GO" id="GO:0046872">
    <property type="term" value="F:metal ion binding"/>
    <property type="evidence" value="ECO:0007669"/>
    <property type="project" value="UniProtKB-KW"/>
</dbReference>
<dbReference type="GO" id="GO:0004730">
    <property type="term" value="F:pseudouridylate synthase activity"/>
    <property type="evidence" value="ECO:0007669"/>
    <property type="project" value="TreeGrafter"/>
</dbReference>
<dbReference type="PANTHER" id="PTHR42909:SF1">
    <property type="entry name" value="CARBOHYDRATE KINASE PFKB DOMAIN-CONTAINING PROTEIN"/>
    <property type="match status" value="1"/>
</dbReference>
<evidence type="ECO:0000313" key="3">
    <source>
        <dbReference type="EMBL" id="KAH9510805.1"/>
    </source>
</evidence>
<evidence type="ECO:0000256" key="1">
    <source>
        <dbReference type="ARBA" id="ARBA00022723"/>
    </source>
</evidence>
<comment type="caution">
    <text evidence="3">The sequence shown here is derived from an EMBL/GenBank/DDBJ whole genome shotgun (WGS) entry which is preliminary data.</text>
</comment>
<dbReference type="InterPro" id="IPR029056">
    <property type="entry name" value="Ribokinase-like"/>
</dbReference>
<feature type="non-terminal residue" evidence="3">
    <location>
        <position position="1"/>
    </location>
</feature>
<feature type="domain" description="Carbohydrate kinase PfkB" evidence="2">
    <location>
        <begin position="9"/>
        <end position="146"/>
    </location>
</feature>
<dbReference type="AlphaFoldDB" id="A0A922L3W5"/>
<dbReference type="Pfam" id="PF00294">
    <property type="entry name" value="PfkB"/>
    <property type="match status" value="1"/>
</dbReference>
<keyword evidence="4" id="KW-1185">Reference proteome</keyword>
<sequence length="188" mass="20101">LNGSTYDGSMMTTLGGVGHNIAESIQRLREPCLFITAVGQDQPGQMIISSAATAINDNNNRAMADTTTNIRSLKQLPTPSCTVIIDAQGECRMVVGDFRANQCIDKNFVSRFETQLKQTSIVIIDANIPTETMNYVCQLCRQAKIPGLGPVVDNGGCGGVFSGIVSNPLVVPLPIDLCNDQNENGIII</sequence>
<protein>
    <recommendedName>
        <fullName evidence="2">Carbohydrate kinase PfkB domain-containing protein</fullName>
    </recommendedName>
</protein>
<dbReference type="GO" id="GO:0016798">
    <property type="term" value="F:hydrolase activity, acting on glycosyl bonds"/>
    <property type="evidence" value="ECO:0007669"/>
    <property type="project" value="TreeGrafter"/>
</dbReference>
<dbReference type="EMBL" id="ASGP02000004">
    <property type="protein sequence ID" value="KAH9510805.1"/>
    <property type="molecule type" value="Genomic_DNA"/>
</dbReference>
<reference evidence="3" key="1">
    <citation type="submission" date="2013-05" db="EMBL/GenBank/DDBJ databases">
        <authorList>
            <person name="Yim A.K.Y."/>
            <person name="Chan T.F."/>
            <person name="Ji K.M."/>
            <person name="Liu X.Y."/>
            <person name="Zhou J.W."/>
            <person name="Li R.Q."/>
            <person name="Yang K.Y."/>
            <person name="Li J."/>
            <person name="Li M."/>
            <person name="Law P.T.W."/>
            <person name="Wu Y.L."/>
            <person name="Cai Z.L."/>
            <person name="Qin H."/>
            <person name="Bao Y."/>
            <person name="Leung R.K.K."/>
            <person name="Ng P.K.S."/>
            <person name="Zou J."/>
            <person name="Zhong X.J."/>
            <person name="Ran P.X."/>
            <person name="Zhong N.S."/>
            <person name="Liu Z.G."/>
            <person name="Tsui S.K.W."/>
        </authorList>
    </citation>
    <scope>NUCLEOTIDE SEQUENCE</scope>
    <source>
        <strain evidence="3">Derf</strain>
        <tissue evidence="3">Whole organism</tissue>
    </source>
</reference>
<gene>
    <name evidence="3" type="ORF">DERF_009311</name>
</gene>
<name>A0A922L3W5_DERFA</name>
<dbReference type="Proteomes" id="UP000790347">
    <property type="component" value="Unassembled WGS sequence"/>
</dbReference>
<proteinExistence type="predicted"/>
<dbReference type="GO" id="GO:0005737">
    <property type="term" value="C:cytoplasm"/>
    <property type="evidence" value="ECO:0007669"/>
    <property type="project" value="TreeGrafter"/>
</dbReference>
<dbReference type="GO" id="GO:0006796">
    <property type="term" value="P:phosphate-containing compound metabolic process"/>
    <property type="evidence" value="ECO:0007669"/>
    <property type="project" value="UniProtKB-ARBA"/>
</dbReference>
<dbReference type="Gene3D" id="3.40.1190.20">
    <property type="match status" value="1"/>
</dbReference>
<organism evidence="3 4">
    <name type="scientific">Dermatophagoides farinae</name>
    <name type="common">American house dust mite</name>
    <dbReference type="NCBI Taxonomy" id="6954"/>
    <lineage>
        <taxon>Eukaryota</taxon>
        <taxon>Metazoa</taxon>
        <taxon>Ecdysozoa</taxon>
        <taxon>Arthropoda</taxon>
        <taxon>Chelicerata</taxon>
        <taxon>Arachnida</taxon>
        <taxon>Acari</taxon>
        <taxon>Acariformes</taxon>
        <taxon>Sarcoptiformes</taxon>
        <taxon>Astigmata</taxon>
        <taxon>Psoroptidia</taxon>
        <taxon>Analgoidea</taxon>
        <taxon>Pyroglyphidae</taxon>
        <taxon>Dermatophagoidinae</taxon>
        <taxon>Dermatophagoides</taxon>
    </lineage>
</organism>
<dbReference type="PANTHER" id="PTHR42909">
    <property type="entry name" value="ZGC:136858"/>
    <property type="match status" value="1"/>
</dbReference>
<reference evidence="3" key="2">
    <citation type="journal article" date="2022" name="Res Sq">
        <title>Comparative Genomics Reveals Insights into the Divergent Evolution of Astigmatic Mites and Household Pest Adaptations.</title>
        <authorList>
            <person name="Xiong Q."/>
            <person name="Wan A.T.-Y."/>
            <person name="Liu X.-Y."/>
            <person name="Fung C.S.-H."/>
            <person name="Xiao X."/>
            <person name="Malainual N."/>
            <person name="Hou J."/>
            <person name="Wang L."/>
            <person name="Wang M."/>
            <person name="Yang K."/>
            <person name="Cui Y."/>
            <person name="Leung E."/>
            <person name="Nong W."/>
            <person name="Shin S.-K."/>
            <person name="Au S."/>
            <person name="Jeong K.Y."/>
            <person name="Chew F.T."/>
            <person name="Hui J."/>
            <person name="Leung T.F."/>
            <person name="Tungtrongchitr A."/>
            <person name="Zhong N."/>
            <person name="Liu Z."/>
            <person name="Tsui S."/>
        </authorList>
    </citation>
    <scope>NUCLEOTIDE SEQUENCE</scope>
    <source>
        <strain evidence="3">Derf</strain>
        <tissue evidence="3">Whole organism</tissue>
    </source>
</reference>
<dbReference type="InterPro" id="IPR011611">
    <property type="entry name" value="PfkB_dom"/>
</dbReference>